<dbReference type="PANTHER" id="PTHR33753:SF2">
    <property type="entry name" value="GLYCOSIDE HYDROLASE FAMILY 7 PROTEIN"/>
    <property type="match status" value="1"/>
</dbReference>
<gene>
    <name evidence="13" type="primary">MlpCel7A1.1</name>
    <name evidence="12" type="synonym">MlpCel7A1.2</name>
    <name evidence="13" type="ORF">MELLADRAFT_39126</name>
    <name evidence="12" type="ORF">MELLADRAFT_88723</name>
</gene>
<evidence type="ECO:0000256" key="7">
    <source>
        <dbReference type="ARBA" id="ARBA00023295"/>
    </source>
</evidence>
<keyword evidence="7 9" id="KW-0326">Glycosidase</keyword>
<dbReference type="PANTHER" id="PTHR33753">
    <property type="entry name" value="1,4-BETA-D-GLUCAN CELLOBIOHYDROLASE B"/>
    <property type="match status" value="1"/>
</dbReference>
<organism evidence="14">
    <name type="scientific">Melampsora larici-populina (strain 98AG31 / pathotype 3-4-7)</name>
    <name type="common">Poplar leaf rust fungus</name>
    <dbReference type="NCBI Taxonomy" id="747676"/>
    <lineage>
        <taxon>Eukaryota</taxon>
        <taxon>Fungi</taxon>
        <taxon>Dikarya</taxon>
        <taxon>Basidiomycota</taxon>
        <taxon>Pucciniomycotina</taxon>
        <taxon>Pucciniomycetes</taxon>
        <taxon>Pucciniales</taxon>
        <taxon>Melampsoraceae</taxon>
        <taxon>Melampsora</taxon>
    </lineage>
</organism>
<dbReference type="RefSeq" id="XP_007419683.1">
    <property type="nucleotide sequence ID" value="XM_007419621.1"/>
</dbReference>
<evidence type="ECO:0000256" key="5">
    <source>
        <dbReference type="ARBA" id="ARBA00023001"/>
    </source>
</evidence>
<feature type="compositionally biased region" description="Polar residues" evidence="10">
    <location>
        <begin position="456"/>
        <end position="474"/>
    </location>
</feature>
<dbReference type="GO" id="GO:0016162">
    <property type="term" value="F:cellulose 1,4-beta-cellobiosidase activity"/>
    <property type="evidence" value="ECO:0007669"/>
    <property type="project" value="UniProtKB-EC"/>
</dbReference>
<dbReference type="OrthoDB" id="2495730at2759"/>
<feature type="region of interest" description="Disordered" evidence="10">
    <location>
        <begin position="454"/>
        <end position="490"/>
    </location>
</feature>
<sequence length="490" mass="52811">MNSVLAAVFVYLALASSAHGQLVGTQTPEKPPPLSISSCTKGAGCTEKVRSVTLDANWRWFHAANGTQNCYKGQDWDPTLCKTGAECTQNCALDGADYSGTYGITSTGSELTLKFITQGPYSTNVGSRVYLLDTDGTYGMFKLKNQEFSFDVDVSNLPCGLNGALYFTEMPADGGMKKFPSNKAGSKYGTGYCDAQCPHDIKFIDGKANLDNWTPSKTDKNTGFGAVGSCCTEMDVWEANSISQAFTPHTCKGDGPTSCTGKDCGDNPDNRYGGICDKDGCDFASYRLGDRDFYGPKKTVDSTKKFTVVTQFITSDGTAKGELSEIRRFYIQDGKVIQNSKTKLPGLKKEFDSITGEFCKAYKGIFGDKDDFTLKGGMKTMSDSMDRGMVLVMSIWDDQMASMEWLDASYPPGKNESTPGIARGTCNGTSGDPQFVQANSPNASVQFSNIRIGDIGSTNATSNSSAGGDSSQGTQNMQNMQNMPTTRLRF</sequence>
<evidence type="ECO:0000256" key="1">
    <source>
        <dbReference type="ARBA" id="ARBA00001641"/>
    </source>
</evidence>
<evidence type="ECO:0000256" key="6">
    <source>
        <dbReference type="ARBA" id="ARBA00023277"/>
    </source>
</evidence>
<comment type="similarity">
    <text evidence="2 9">Belongs to the glycosyl hydrolase 7 (cellulase C) family.</text>
</comment>
<keyword evidence="6" id="KW-0119">Carbohydrate metabolism</keyword>
<dbReference type="EMBL" id="GL883370">
    <property type="protein sequence ID" value="EGF97047.1"/>
    <property type="molecule type" value="Genomic_DNA"/>
</dbReference>
<dbReference type="EC" id="3.2.1.-" evidence="9"/>
<keyword evidence="4 9" id="KW-0378">Hydrolase</keyword>
<evidence type="ECO:0000256" key="4">
    <source>
        <dbReference type="ARBA" id="ARBA00022801"/>
    </source>
</evidence>
<dbReference type="RefSeq" id="XP_007415255.1">
    <property type="nucleotide sequence ID" value="XM_007415193.1"/>
</dbReference>
<dbReference type="SUPFAM" id="SSF49899">
    <property type="entry name" value="Concanavalin A-like lectins/glucanases"/>
    <property type="match status" value="1"/>
</dbReference>
<dbReference type="CDD" id="cd07999">
    <property type="entry name" value="GH7_CBH_EG"/>
    <property type="match status" value="1"/>
</dbReference>
<feature type="region of interest" description="Disordered" evidence="10">
    <location>
        <begin position="411"/>
        <end position="431"/>
    </location>
</feature>
<feature type="signal peptide" evidence="11">
    <location>
        <begin position="1"/>
        <end position="20"/>
    </location>
</feature>
<reference evidence="14" key="1">
    <citation type="journal article" date="2011" name="Proc. Natl. Acad. Sci. U.S.A.">
        <title>Obligate biotrophy features unraveled by the genomic analysis of rust fungi.</title>
        <authorList>
            <person name="Duplessis S."/>
            <person name="Cuomo C.A."/>
            <person name="Lin Y.-C."/>
            <person name="Aerts A."/>
            <person name="Tisserant E."/>
            <person name="Veneault-Fourrey C."/>
            <person name="Joly D.L."/>
            <person name="Hacquard S."/>
            <person name="Amselem J."/>
            <person name="Cantarel B.L."/>
            <person name="Chiu R."/>
            <person name="Coutinho P.M."/>
            <person name="Feau N."/>
            <person name="Field M."/>
            <person name="Frey P."/>
            <person name="Gelhaye E."/>
            <person name="Goldberg J."/>
            <person name="Grabherr M.G."/>
            <person name="Kodira C.D."/>
            <person name="Kohler A."/>
            <person name="Kuees U."/>
            <person name="Lindquist E.A."/>
            <person name="Lucas S.M."/>
            <person name="Mago R."/>
            <person name="Mauceli E."/>
            <person name="Morin E."/>
            <person name="Murat C."/>
            <person name="Pangilinan J.L."/>
            <person name="Park R."/>
            <person name="Pearson M."/>
            <person name="Quesneville H."/>
            <person name="Rouhier N."/>
            <person name="Sakthikumar S."/>
            <person name="Salamov A.A."/>
            <person name="Schmutz J."/>
            <person name="Selles B."/>
            <person name="Shapiro H."/>
            <person name="Tanguay P."/>
            <person name="Tuskan G.A."/>
            <person name="Henrissat B."/>
            <person name="Van de Peer Y."/>
            <person name="Rouze P."/>
            <person name="Ellis J.G."/>
            <person name="Dodds P.N."/>
            <person name="Schein J.E."/>
            <person name="Zhong S."/>
            <person name="Hamelin R.C."/>
            <person name="Grigoriev I.V."/>
            <person name="Szabo L.J."/>
            <person name="Martin F."/>
        </authorList>
    </citation>
    <scope>NUCLEOTIDE SEQUENCE [LARGE SCALE GENOMIC DNA]</scope>
    <source>
        <strain evidence="14">98AG31 / pathotype 3-4-7</strain>
    </source>
</reference>
<keyword evidence="3 11" id="KW-0732">Signal</keyword>
<dbReference type="VEuPathDB" id="FungiDB:MELLADRAFT_88723"/>
<keyword evidence="14" id="KW-1185">Reference proteome</keyword>
<protein>
    <recommendedName>
        <fullName evidence="9">Glucanase</fullName>
        <ecNumber evidence="9">3.2.1.-</ecNumber>
    </recommendedName>
</protein>
<dbReference type="Pfam" id="PF00840">
    <property type="entry name" value="Glyco_hydro_7"/>
    <property type="match status" value="1"/>
</dbReference>
<dbReference type="KEGG" id="mlr:MELLADRAFT_39126"/>
<dbReference type="GO" id="GO:0030245">
    <property type="term" value="P:cellulose catabolic process"/>
    <property type="evidence" value="ECO:0007669"/>
    <property type="project" value="UniProtKB-KW"/>
</dbReference>
<dbReference type="InterPro" id="IPR001722">
    <property type="entry name" value="Glyco_hydro_7"/>
</dbReference>
<evidence type="ECO:0000256" key="10">
    <source>
        <dbReference type="SAM" id="MobiDB-lite"/>
    </source>
</evidence>
<reference evidence="13" key="2">
    <citation type="submission" date="2011-04" db="EMBL/GenBank/DDBJ databases">
        <title>Obligate Biotrophy Features Unraveled by the Genomic Analysis of the Rust Fungi, Melampsora larici-populina and Puccinia graminis f. sp. tritici.</title>
        <authorList>
            <consortium name="US DOE Joint Genome Institute (JGI-PGF)"/>
            <person name="Duplessis S."/>
            <person name="Cuomo C."/>
            <person name="Lin Y.-C."/>
            <person name="Aerts A."/>
            <person name="Tisserant E."/>
            <person name="Veneault-Fourrey C."/>
            <person name="Joly D."/>
            <person name="Hacquard S."/>
            <person name="Amselem J."/>
            <person name="Cantarel B."/>
            <person name="Readman C."/>
            <person name="Coutinho P."/>
            <person name="Feau N."/>
            <person name="Field M."/>
            <person name="Frey P."/>
            <person name="Gelhaye E."/>
            <person name="Goldberg J."/>
            <person name="Grabherr M."/>
            <person name="Kodira C."/>
            <person name="Kohler A."/>
            <person name="Kues U."/>
            <person name="Lindquist E."/>
            <person name="Lucas S."/>
            <person name="Mago R."/>
            <person name="Mauceli E."/>
            <person name="Morin E."/>
            <person name="Murat C."/>
            <person name="Pangilinan J."/>
            <person name="Park R."/>
            <person name="Pearson M."/>
            <person name="Quesneville H."/>
            <person name="Rouhier N."/>
            <person name="Sakthikumar S."/>
            <person name="Salamov A."/>
            <person name="Schmutz J."/>
            <person name="Selles B."/>
            <person name="Shapiro H."/>
            <person name="Tangay P."/>
            <person name="Tuskan G."/>
            <person name="Henrissat B."/>
            <person name="Van de Peer Y."/>
            <person name="Rouze P."/>
            <person name="Schein J."/>
            <person name="Ellis J."/>
            <person name="Dodds P."/>
            <person name="Zhong S."/>
            <person name="Hamelin R."/>
            <person name="Grigoriev I."/>
            <person name="Szabo L."/>
            <person name="Martin F."/>
        </authorList>
    </citation>
    <scope>NUCLEOTIDE SEQUENCE</scope>
    <source>
        <strain evidence="13">98AG31</strain>
    </source>
</reference>
<dbReference type="HOGENOM" id="CLU_020817_3_2_1"/>
<dbReference type="GeneID" id="18927780"/>
<name>F4S1M9_MELLP</name>
<evidence type="ECO:0000256" key="11">
    <source>
        <dbReference type="SAM" id="SignalP"/>
    </source>
</evidence>
<evidence type="ECO:0000256" key="9">
    <source>
        <dbReference type="RuleBase" id="RU361164"/>
    </source>
</evidence>
<accession>F4S1M9</accession>
<dbReference type="InterPro" id="IPR013320">
    <property type="entry name" value="ConA-like_dom_sf"/>
</dbReference>
<proteinExistence type="inferred from homology"/>
<feature type="chain" id="PRO_5007656861" description="Glucanase" evidence="11">
    <location>
        <begin position="21"/>
        <end position="490"/>
    </location>
</feature>
<dbReference type="EMBL" id="GL883138">
    <property type="protein sequence ID" value="EGG01405.1"/>
    <property type="molecule type" value="Genomic_DNA"/>
</dbReference>
<dbReference type="KEGG" id="mlr:MELLADRAFT_88723"/>
<dbReference type="FunFam" id="2.70.100.10:FF:000001">
    <property type="entry name" value="Glucanase"/>
    <property type="match status" value="1"/>
</dbReference>
<dbReference type="PRINTS" id="PR00734">
    <property type="entry name" value="GLHYDRLASE7"/>
</dbReference>
<evidence type="ECO:0000256" key="3">
    <source>
        <dbReference type="ARBA" id="ARBA00022729"/>
    </source>
</evidence>
<evidence type="ECO:0000313" key="12">
    <source>
        <dbReference type="EMBL" id="EGF97047.1"/>
    </source>
</evidence>
<evidence type="ECO:0000256" key="8">
    <source>
        <dbReference type="ARBA" id="ARBA00023326"/>
    </source>
</evidence>
<dbReference type="Proteomes" id="UP000001072">
    <property type="component" value="Unassembled WGS sequence"/>
</dbReference>
<dbReference type="VEuPathDB" id="FungiDB:MELLADRAFT_39126"/>
<keyword evidence="8 9" id="KW-0624">Polysaccharide degradation</keyword>
<evidence type="ECO:0000313" key="13">
    <source>
        <dbReference type="EMBL" id="EGG01405.1"/>
    </source>
</evidence>
<dbReference type="STRING" id="747676.F4S1M9"/>
<evidence type="ECO:0000313" key="14">
    <source>
        <dbReference type="Proteomes" id="UP000001072"/>
    </source>
</evidence>
<dbReference type="GeneID" id="18934976"/>
<keyword evidence="5 9" id="KW-0136">Cellulose degradation</keyword>
<dbReference type="eggNOG" id="ENOG502QPHV">
    <property type="taxonomic scope" value="Eukaryota"/>
</dbReference>
<dbReference type="Gene3D" id="2.70.100.10">
    <property type="entry name" value="Glycoside hydrolase, family 7, domain"/>
    <property type="match status" value="1"/>
</dbReference>
<comment type="catalytic activity">
    <reaction evidence="1">
        <text>Hydrolysis of (1-&gt;4)-beta-D-glucosidic linkages in cellulose and cellotetraose, releasing cellobiose from the non-reducing ends of the chains.</text>
        <dbReference type="EC" id="3.2.1.91"/>
    </reaction>
</comment>
<evidence type="ECO:0000256" key="2">
    <source>
        <dbReference type="ARBA" id="ARBA00006044"/>
    </source>
</evidence>
<dbReference type="AlphaFoldDB" id="F4S1M9"/>
<dbReference type="InterPro" id="IPR037019">
    <property type="entry name" value="Glyco_hydro_7_sf"/>
</dbReference>